<dbReference type="InterPro" id="IPR016181">
    <property type="entry name" value="Acyl_CoA_acyltransferase"/>
</dbReference>
<evidence type="ECO:0000313" key="4">
    <source>
        <dbReference type="EMBL" id="XAM40221.1"/>
    </source>
</evidence>
<reference evidence="4 5" key="1">
    <citation type="submission" date="2024-04" db="EMBL/GenBank/DDBJ databases">
        <title>Isolation and characterization of novel acetogenic strains of the genera Terrisporobacter and Acetoanaerobium.</title>
        <authorList>
            <person name="Boeer T."/>
            <person name="Schueler M.A."/>
            <person name="Lueschen A."/>
            <person name="Eysell L."/>
            <person name="Droege J."/>
            <person name="Heinemann M."/>
            <person name="Engelhardt L."/>
            <person name="Basen M."/>
            <person name="Daniel R."/>
        </authorList>
    </citation>
    <scope>NUCLEOTIDE SEQUENCE [LARGE SCALE GENOMIC DNA]</scope>
    <source>
        <strain evidence="4 5">ELB</strain>
    </source>
</reference>
<dbReference type="EMBL" id="CP154622">
    <property type="protein sequence ID" value="XAM40221.1"/>
    <property type="molecule type" value="Genomic_DNA"/>
</dbReference>
<dbReference type="RefSeq" id="WP_206925284.1">
    <property type="nucleotide sequence ID" value="NZ_CP154622.1"/>
</dbReference>
<dbReference type="Gene3D" id="3.40.630.30">
    <property type="match status" value="1"/>
</dbReference>
<keyword evidence="5" id="KW-1185">Reference proteome</keyword>
<accession>A0ABZ3FBU9</accession>
<dbReference type="SUPFAM" id="SSF55729">
    <property type="entry name" value="Acyl-CoA N-acyltransferases (Nat)"/>
    <property type="match status" value="1"/>
</dbReference>
<proteinExistence type="predicted"/>
<dbReference type="PANTHER" id="PTHR43800">
    <property type="entry name" value="PEPTIDYL-LYSINE N-ACETYLTRANSFERASE YJAB"/>
    <property type="match status" value="1"/>
</dbReference>
<feature type="domain" description="N-acetyltransferase" evidence="3">
    <location>
        <begin position="1"/>
        <end position="143"/>
    </location>
</feature>
<sequence>MIRNIKNEDTDKIMDIWLKSTIKAHNFIDEEYWNKNYSTVKNVYIPMSDIFVYEDKENIKGFISIIDKEFIGALFVDPDFQGSGVGKKLINYALNKYKKLNLAVYKDNKKSVDFYMNRGFKIVKEQKNEDSGYAEYIMEMHLEQN</sequence>
<dbReference type="InterPro" id="IPR000182">
    <property type="entry name" value="GNAT_dom"/>
</dbReference>
<dbReference type="EC" id="2.3.1.-" evidence="4"/>
<dbReference type="NCBIfam" id="NF007853">
    <property type="entry name" value="PRK10562.1"/>
    <property type="match status" value="1"/>
</dbReference>
<protein>
    <submittedName>
        <fullName evidence="4">Peptidyl-lysine N-acetyltransferase YiaC</fullName>
        <ecNumber evidence="4">2.3.1.-</ecNumber>
    </submittedName>
</protein>
<dbReference type="Pfam" id="PF13673">
    <property type="entry name" value="Acetyltransf_10"/>
    <property type="match status" value="1"/>
</dbReference>
<keyword evidence="2 4" id="KW-0012">Acyltransferase</keyword>
<dbReference type="GO" id="GO:0016746">
    <property type="term" value="F:acyltransferase activity"/>
    <property type="evidence" value="ECO:0007669"/>
    <property type="project" value="UniProtKB-KW"/>
</dbReference>
<dbReference type="PROSITE" id="PS51186">
    <property type="entry name" value="GNAT"/>
    <property type="match status" value="1"/>
</dbReference>
<evidence type="ECO:0000313" key="5">
    <source>
        <dbReference type="Proteomes" id="UP001477947"/>
    </source>
</evidence>
<dbReference type="Proteomes" id="UP001477947">
    <property type="component" value="Chromosome"/>
</dbReference>
<keyword evidence="1 4" id="KW-0808">Transferase</keyword>
<organism evidence="4 5">
    <name type="scientific">Terrisporobacter petrolearius</name>
    <dbReference type="NCBI Taxonomy" id="1460447"/>
    <lineage>
        <taxon>Bacteria</taxon>
        <taxon>Bacillati</taxon>
        <taxon>Bacillota</taxon>
        <taxon>Clostridia</taxon>
        <taxon>Peptostreptococcales</taxon>
        <taxon>Peptostreptococcaceae</taxon>
        <taxon>Terrisporobacter</taxon>
    </lineage>
</organism>
<evidence type="ECO:0000256" key="1">
    <source>
        <dbReference type="ARBA" id="ARBA00022679"/>
    </source>
</evidence>
<dbReference type="PANTHER" id="PTHR43800:SF1">
    <property type="entry name" value="PEPTIDYL-LYSINE N-ACETYLTRANSFERASE YJAB"/>
    <property type="match status" value="1"/>
</dbReference>
<gene>
    <name evidence="4" type="primary">yiaC</name>
    <name evidence="4" type="ORF">TPELB_05230</name>
</gene>
<name>A0ABZ3FBU9_9FIRM</name>
<evidence type="ECO:0000259" key="3">
    <source>
        <dbReference type="PROSITE" id="PS51186"/>
    </source>
</evidence>
<evidence type="ECO:0000256" key="2">
    <source>
        <dbReference type="ARBA" id="ARBA00023315"/>
    </source>
</evidence>
<dbReference type="CDD" id="cd04301">
    <property type="entry name" value="NAT_SF"/>
    <property type="match status" value="1"/>
</dbReference>